<gene>
    <name evidence="1" type="ORF">GCM10008933_15050</name>
</gene>
<organism evidence="1 2">
    <name type="scientific">Paenibacillus motobuensis</name>
    <dbReference type="NCBI Taxonomy" id="295324"/>
    <lineage>
        <taxon>Bacteria</taxon>
        <taxon>Bacillati</taxon>
        <taxon>Bacillota</taxon>
        <taxon>Bacilli</taxon>
        <taxon>Bacillales</taxon>
        <taxon>Paenibacillaceae</taxon>
        <taxon>Paenibacillus</taxon>
    </lineage>
</organism>
<name>A0ABN0Y6Y3_9BACL</name>
<dbReference type="EMBL" id="BAAACX010000007">
    <property type="protein sequence ID" value="GAA0384877.1"/>
    <property type="molecule type" value="Genomic_DNA"/>
</dbReference>
<keyword evidence="2" id="KW-1185">Reference proteome</keyword>
<protein>
    <submittedName>
        <fullName evidence="1">Uncharacterized protein</fullName>
    </submittedName>
</protein>
<evidence type="ECO:0000313" key="2">
    <source>
        <dbReference type="Proteomes" id="UP001500340"/>
    </source>
</evidence>
<comment type="caution">
    <text evidence="1">The sequence shown here is derived from an EMBL/GenBank/DDBJ whole genome shotgun (WGS) entry which is preliminary data.</text>
</comment>
<dbReference type="Proteomes" id="UP001500340">
    <property type="component" value="Unassembled WGS sequence"/>
</dbReference>
<evidence type="ECO:0000313" key="1">
    <source>
        <dbReference type="EMBL" id="GAA0384877.1"/>
    </source>
</evidence>
<proteinExistence type="predicted"/>
<reference evidence="1 2" key="1">
    <citation type="journal article" date="2019" name="Int. J. Syst. Evol. Microbiol.">
        <title>The Global Catalogue of Microorganisms (GCM) 10K type strain sequencing project: providing services to taxonomists for standard genome sequencing and annotation.</title>
        <authorList>
            <consortium name="The Broad Institute Genomics Platform"/>
            <consortium name="The Broad Institute Genome Sequencing Center for Infectious Disease"/>
            <person name="Wu L."/>
            <person name="Ma J."/>
        </authorList>
    </citation>
    <scope>NUCLEOTIDE SEQUENCE [LARGE SCALE GENOMIC DNA]</scope>
    <source>
        <strain evidence="1 2">JCM 12774</strain>
    </source>
</reference>
<accession>A0ABN0Y6Y3</accession>
<sequence length="63" mass="7439">MIIWNKDFDKKNLKDILKLTDIYVEKRIIVKNNKEVLKYIQGHLEAASECNDFTLQGYRPLAV</sequence>